<keyword evidence="1" id="KW-0732">Signal</keyword>
<proteinExistence type="predicted"/>
<evidence type="ECO:0000256" key="1">
    <source>
        <dbReference type="SAM" id="SignalP"/>
    </source>
</evidence>
<dbReference type="InParanoid" id="A0A3Q7FYD6"/>
<dbReference type="Proteomes" id="UP000004994">
    <property type="component" value="Chromosome 4"/>
</dbReference>
<feature type="signal peptide" evidence="1">
    <location>
        <begin position="1"/>
        <end position="25"/>
    </location>
</feature>
<organism evidence="2">
    <name type="scientific">Solanum lycopersicum</name>
    <name type="common">Tomato</name>
    <name type="synonym">Lycopersicon esculentum</name>
    <dbReference type="NCBI Taxonomy" id="4081"/>
    <lineage>
        <taxon>Eukaryota</taxon>
        <taxon>Viridiplantae</taxon>
        <taxon>Streptophyta</taxon>
        <taxon>Embryophyta</taxon>
        <taxon>Tracheophyta</taxon>
        <taxon>Spermatophyta</taxon>
        <taxon>Magnoliopsida</taxon>
        <taxon>eudicotyledons</taxon>
        <taxon>Gunneridae</taxon>
        <taxon>Pentapetalae</taxon>
        <taxon>asterids</taxon>
        <taxon>lamiids</taxon>
        <taxon>Solanales</taxon>
        <taxon>Solanaceae</taxon>
        <taxon>Solanoideae</taxon>
        <taxon>Solaneae</taxon>
        <taxon>Solanum</taxon>
        <taxon>Solanum subgen. Lycopersicon</taxon>
    </lineage>
</organism>
<feature type="chain" id="PRO_5018585931" evidence="1">
    <location>
        <begin position="26"/>
        <end position="356"/>
    </location>
</feature>
<reference evidence="2" key="1">
    <citation type="journal article" date="2012" name="Nature">
        <title>The tomato genome sequence provides insights into fleshy fruit evolution.</title>
        <authorList>
            <consortium name="Tomato Genome Consortium"/>
        </authorList>
    </citation>
    <scope>NUCLEOTIDE SEQUENCE [LARGE SCALE GENOMIC DNA]</scope>
    <source>
        <strain evidence="2">cv. Heinz 1706</strain>
    </source>
</reference>
<keyword evidence="3" id="KW-1185">Reference proteome</keyword>
<dbReference type="EnsemblPlants" id="Solyc04g015800.1.1">
    <property type="protein sequence ID" value="Solyc04g015800.1.1.1"/>
    <property type="gene ID" value="Solyc04g015800.1"/>
</dbReference>
<dbReference type="AlphaFoldDB" id="A0A3Q7FYD6"/>
<name>A0A3Q7FYD6_SOLLC</name>
<protein>
    <submittedName>
        <fullName evidence="2">Uncharacterized protein</fullName>
    </submittedName>
</protein>
<reference evidence="2" key="2">
    <citation type="submission" date="2019-01" db="UniProtKB">
        <authorList>
            <consortium name="EnsemblPlants"/>
        </authorList>
    </citation>
    <scope>IDENTIFICATION</scope>
    <source>
        <strain evidence="2">cv. Heinz 1706</strain>
    </source>
</reference>
<dbReference type="PaxDb" id="4081-Solyc04g015800.1.1"/>
<dbReference type="OMA" id="KLWASRH"/>
<accession>A0A3Q7FYD6</accession>
<evidence type="ECO:0000313" key="3">
    <source>
        <dbReference type="Proteomes" id="UP000004994"/>
    </source>
</evidence>
<evidence type="ECO:0000313" key="2">
    <source>
        <dbReference type="EnsemblPlants" id="Solyc04g015800.1.1.1"/>
    </source>
</evidence>
<dbReference type="Gramene" id="Solyc04g015800.1.1">
    <property type="protein sequence ID" value="Solyc04g015800.1.1.1"/>
    <property type="gene ID" value="Solyc04g015800.1"/>
</dbReference>
<sequence length="356" mass="39137">MTKIILLYAVAFLTIFPLFWNHGNATTPRKLGTRQNAVTSLSNTYKITYRGSGGQYFPVSNLLIHENAKTPRILGSQQNTVTSLPYTEETTSDEPGHQYFAISSSPNDHANVATPHILGARHNAVTGEATSSGSEHQDSHIPSSLAHTNIIIPRGPLMNPNEATFPKLGKRDNPIIITSLSNTNEAVDSGESKIRSYPISSSPSQTIIAHIFHRFSPSQMWQQVKLKATPRKLWASRHNGITSLSNTNKAITSRGSAIQYHPISRSSAHTHAITPRTLRARYNAVTSASTTNEETIQKYGERQNSIIITSLPNTKKATNFGESELNFPPISSLPTQINRVFPRDPDEIGQVSSIIH</sequence>